<dbReference type="Proteomes" id="UP000663452">
    <property type="component" value="Chromosome"/>
</dbReference>
<evidence type="ECO:0000313" key="2">
    <source>
        <dbReference type="Proteomes" id="UP000663452"/>
    </source>
</evidence>
<proteinExistence type="predicted"/>
<keyword evidence="2" id="KW-1185">Reference proteome</keyword>
<sequence length="143" mass="15938">MQKYTNTTFALGNEEGALNDLSAVINFQGELKPSSQMIAFYQDNDWHYTIIENAKDGNRTCIGTFSDEEFELVFSLFTIYGGIVTASERELGHVLNALTDIVQDDHTMVIKVEDAIRSLVHDKYISASAGDKVNAMLSSRGEY</sequence>
<accession>A0ABX7L7C9</accession>
<name>A0ABX7L7C9_9BACL</name>
<gene>
    <name evidence="1" type="ORF">JRJ22_18450</name>
</gene>
<dbReference type="EMBL" id="CP070969">
    <property type="protein sequence ID" value="QSF43248.1"/>
    <property type="molecule type" value="Genomic_DNA"/>
</dbReference>
<evidence type="ECO:0000313" key="1">
    <source>
        <dbReference type="EMBL" id="QSF43248.1"/>
    </source>
</evidence>
<reference evidence="1 2" key="1">
    <citation type="submission" date="2021-02" db="EMBL/GenBank/DDBJ databases">
        <title>Paenibacillus tianjinensis sp. nov.</title>
        <authorList>
            <person name="Liu H."/>
        </authorList>
    </citation>
    <scope>NUCLEOTIDE SEQUENCE [LARGE SCALE GENOMIC DNA]</scope>
    <source>
        <strain evidence="1 2">TB2019</strain>
    </source>
</reference>
<organism evidence="1 2">
    <name type="scientific">Paenibacillus tianjinensis</name>
    <dbReference type="NCBI Taxonomy" id="2810347"/>
    <lineage>
        <taxon>Bacteria</taxon>
        <taxon>Bacillati</taxon>
        <taxon>Bacillota</taxon>
        <taxon>Bacilli</taxon>
        <taxon>Bacillales</taxon>
        <taxon>Paenibacillaceae</taxon>
        <taxon>Paenibacillus</taxon>
    </lineage>
</organism>
<dbReference type="RefSeq" id="WP_206100886.1">
    <property type="nucleotide sequence ID" value="NZ_CP070969.1"/>
</dbReference>
<protein>
    <submittedName>
        <fullName evidence="1">Uncharacterized protein</fullName>
    </submittedName>
</protein>